<name>A0ABV6BUE0_9FLAO</name>
<protein>
    <recommendedName>
        <fullName evidence="4">TonB C-terminal domain-containing protein</fullName>
    </recommendedName>
</protein>
<keyword evidence="1" id="KW-0732">Signal</keyword>
<evidence type="ECO:0000313" key="2">
    <source>
        <dbReference type="EMBL" id="MFC0079056.1"/>
    </source>
</evidence>
<dbReference type="Proteomes" id="UP001589734">
    <property type="component" value="Unassembled WGS sequence"/>
</dbReference>
<accession>A0ABV6BUE0</accession>
<evidence type="ECO:0000313" key="3">
    <source>
        <dbReference type="Proteomes" id="UP001589734"/>
    </source>
</evidence>
<dbReference type="RefSeq" id="WP_379683602.1">
    <property type="nucleotide sequence ID" value="NZ_JBHLYW010000011.1"/>
</dbReference>
<proteinExistence type="predicted"/>
<sequence>MKPQNKKIAILIICILNVLSSYAQNDINRLFFNLPLEASRDTIYSAIKKYGFIESGRKGTVSQDDTIIKTFHGYLDTKEPATVLADSIKILLSTGGIVSSEIDKYYQNLLIVWSYYHFSNPKAAKIFYRDKKIEIEKIRSEKLALYSNSNDNVKAGSTDTKDYTDVSIKFDRERPGYIVITLEYQRNEGERKLKHQFVPKKELVYREIDPKNLFRANTVDQVPITKMCLNKNDKSARCFIESITRYINVDYEDFNLPPGIQRIGLKFIVDKNKEIINIQASHPNKKLCEEIMQNVSKIKIMEAASNKGIAVDYLVETTLRISYGN</sequence>
<reference evidence="2 3" key="1">
    <citation type="submission" date="2024-09" db="EMBL/GenBank/DDBJ databases">
        <authorList>
            <person name="Sun Q."/>
            <person name="Mori K."/>
        </authorList>
    </citation>
    <scope>NUCLEOTIDE SEQUENCE [LARGE SCALE GENOMIC DNA]</scope>
    <source>
        <strain evidence="2 3">CGMCC 1.12926</strain>
    </source>
</reference>
<feature type="signal peptide" evidence="1">
    <location>
        <begin position="1"/>
        <end position="23"/>
    </location>
</feature>
<evidence type="ECO:0000256" key="1">
    <source>
        <dbReference type="SAM" id="SignalP"/>
    </source>
</evidence>
<feature type="chain" id="PRO_5045061338" description="TonB C-terminal domain-containing protein" evidence="1">
    <location>
        <begin position="24"/>
        <end position="325"/>
    </location>
</feature>
<keyword evidence="3" id="KW-1185">Reference proteome</keyword>
<evidence type="ECO:0008006" key="4">
    <source>
        <dbReference type="Google" id="ProtNLM"/>
    </source>
</evidence>
<dbReference type="EMBL" id="JBHLYW010000011">
    <property type="protein sequence ID" value="MFC0079056.1"/>
    <property type="molecule type" value="Genomic_DNA"/>
</dbReference>
<organism evidence="2 3">
    <name type="scientific">Flavobacterium procerum</name>
    <dbReference type="NCBI Taxonomy" id="1455569"/>
    <lineage>
        <taxon>Bacteria</taxon>
        <taxon>Pseudomonadati</taxon>
        <taxon>Bacteroidota</taxon>
        <taxon>Flavobacteriia</taxon>
        <taxon>Flavobacteriales</taxon>
        <taxon>Flavobacteriaceae</taxon>
        <taxon>Flavobacterium</taxon>
    </lineage>
</organism>
<gene>
    <name evidence="2" type="ORF">ACFFLS_18560</name>
</gene>
<comment type="caution">
    <text evidence="2">The sequence shown here is derived from an EMBL/GenBank/DDBJ whole genome shotgun (WGS) entry which is preliminary data.</text>
</comment>